<gene>
    <name evidence="2" type="ORF">RHOBADRAFT_47402</name>
</gene>
<evidence type="ECO:0000313" key="2">
    <source>
        <dbReference type="EMBL" id="KPV71953.1"/>
    </source>
</evidence>
<dbReference type="Proteomes" id="UP000053890">
    <property type="component" value="Unassembled WGS sequence"/>
</dbReference>
<dbReference type="GO" id="GO:0046933">
    <property type="term" value="F:proton-transporting ATP synthase activity, rotational mechanism"/>
    <property type="evidence" value="ECO:0007669"/>
    <property type="project" value="TreeGrafter"/>
</dbReference>
<dbReference type="GeneID" id="28975424"/>
<dbReference type="AlphaFoldDB" id="A0A0P9GX03"/>
<proteinExistence type="predicted"/>
<evidence type="ECO:0000313" key="3">
    <source>
        <dbReference type="Proteomes" id="UP000053890"/>
    </source>
</evidence>
<dbReference type="OrthoDB" id="274752at2759"/>
<dbReference type="STRING" id="578459.A0A0P9GX03"/>
<dbReference type="Pfam" id="PF10775">
    <property type="entry name" value="ATP_sub_h"/>
    <property type="match status" value="1"/>
</dbReference>
<accession>A0A0P9GX03</accession>
<evidence type="ECO:0000256" key="1">
    <source>
        <dbReference type="SAM" id="MobiDB-lite"/>
    </source>
</evidence>
<dbReference type="OMA" id="GHVQKFT"/>
<dbReference type="PANTHER" id="PTHR28207">
    <property type="entry name" value="ATP SYNTHASE SUBUNIT H, MITOCHONDRIAL"/>
    <property type="match status" value="1"/>
</dbReference>
<dbReference type="EMBL" id="KQ474090">
    <property type="protein sequence ID" value="KPV71953.1"/>
    <property type="molecule type" value="Genomic_DNA"/>
</dbReference>
<feature type="region of interest" description="Disordered" evidence="1">
    <location>
        <begin position="42"/>
        <end position="65"/>
    </location>
</feature>
<name>A0A0P9GX03_RHOGW</name>
<keyword evidence="3" id="KW-1185">Reference proteome</keyword>
<dbReference type="InterPro" id="IPR019711">
    <property type="entry name" value="ATP_synth_F0_suH"/>
</dbReference>
<reference evidence="2 3" key="1">
    <citation type="journal article" date="2015" name="Front. Microbiol.">
        <title>Genome sequence of the plant growth promoting endophytic yeast Rhodotorula graminis WP1.</title>
        <authorList>
            <person name="Firrincieli A."/>
            <person name="Otillar R."/>
            <person name="Salamov A."/>
            <person name="Schmutz J."/>
            <person name="Khan Z."/>
            <person name="Redman R.S."/>
            <person name="Fleck N.D."/>
            <person name="Lindquist E."/>
            <person name="Grigoriev I.V."/>
            <person name="Doty S.L."/>
        </authorList>
    </citation>
    <scope>NUCLEOTIDE SEQUENCE [LARGE SCALE GENOMIC DNA]</scope>
    <source>
        <strain evidence="2 3">WP1</strain>
    </source>
</reference>
<sequence>MFARRALQAARPLARAFSSAPVARKDFVQELYLKELRAYKPKPAAATAGATKSYSTPSAPKTPEVPDAAALAKELEAYDASVPVADSPSTSTAEVVDESEAVGADDYLKLCEEPVKVEAKH</sequence>
<evidence type="ECO:0008006" key="4">
    <source>
        <dbReference type="Google" id="ProtNLM"/>
    </source>
</evidence>
<dbReference type="PANTHER" id="PTHR28207:SF1">
    <property type="entry name" value="ATP SYNTHASE SUBUNIT H, MITOCHONDRIAL"/>
    <property type="match status" value="1"/>
</dbReference>
<dbReference type="RefSeq" id="XP_018268002.1">
    <property type="nucleotide sequence ID" value="XM_018414976.1"/>
</dbReference>
<protein>
    <recommendedName>
        <fullName evidence="4">ATP synthase complex subunit H</fullName>
    </recommendedName>
</protein>
<organism evidence="2 3">
    <name type="scientific">Rhodotorula graminis (strain WP1)</name>
    <dbReference type="NCBI Taxonomy" id="578459"/>
    <lineage>
        <taxon>Eukaryota</taxon>
        <taxon>Fungi</taxon>
        <taxon>Dikarya</taxon>
        <taxon>Basidiomycota</taxon>
        <taxon>Pucciniomycotina</taxon>
        <taxon>Microbotryomycetes</taxon>
        <taxon>Sporidiobolales</taxon>
        <taxon>Sporidiobolaceae</taxon>
        <taxon>Rhodotorula</taxon>
    </lineage>
</organism>
<feature type="compositionally biased region" description="Low complexity" evidence="1">
    <location>
        <begin position="42"/>
        <end position="56"/>
    </location>
</feature>